<dbReference type="PANTHER" id="PTHR34203:SF15">
    <property type="entry name" value="SLL1173 PROTEIN"/>
    <property type="match status" value="1"/>
</dbReference>
<evidence type="ECO:0000259" key="1">
    <source>
        <dbReference type="Pfam" id="PF05050"/>
    </source>
</evidence>
<name>Q07R23_RHOP5</name>
<dbReference type="InterPro" id="IPR052514">
    <property type="entry name" value="SAM-dependent_MTase"/>
</dbReference>
<gene>
    <name evidence="2" type="ordered locus">RPE_1662</name>
</gene>
<keyword evidence="2" id="KW-0808">Transferase</keyword>
<evidence type="ECO:0000313" key="2">
    <source>
        <dbReference type="EMBL" id="ABJ05611.1"/>
    </source>
</evidence>
<dbReference type="PANTHER" id="PTHR34203">
    <property type="entry name" value="METHYLTRANSFERASE, FKBM FAMILY PROTEIN"/>
    <property type="match status" value="1"/>
</dbReference>
<protein>
    <submittedName>
        <fullName evidence="2">Methyltransferase FkbM family</fullName>
    </submittedName>
</protein>
<reference evidence="2" key="1">
    <citation type="submission" date="2006-09" db="EMBL/GenBank/DDBJ databases">
        <title>Complete sequence of Rhodopseudomonas palustris BisA53.</title>
        <authorList>
            <consortium name="US DOE Joint Genome Institute"/>
            <person name="Copeland A."/>
            <person name="Lucas S."/>
            <person name="Lapidus A."/>
            <person name="Barry K."/>
            <person name="Detter J.C."/>
            <person name="Glavina del Rio T."/>
            <person name="Hammon N."/>
            <person name="Israni S."/>
            <person name="Dalin E."/>
            <person name="Tice H."/>
            <person name="Pitluck S."/>
            <person name="Chain P."/>
            <person name="Malfatti S."/>
            <person name="Shin M."/>
            <person name="Vergez L."/>
            <person name="Schmutz J."/>
            <person name="Larimer F."/>
            <person name="Land M."/>
            <person name="Hauser L."/>
            <person name="Pelletier D.A."/>
            <person name="Kyrpides N."/>
            <person name="Kim E."/>
            <person name="Harwood C.S."/>
            <person name="Oda Y."/>
            <person name="Richardson P."/>
        </authorList>
    </citation>
    <scope>NUCLEOTIDE SEQUENCE [LARGE SCALE GENOMIC DNA]</scope>
    <source>
        <strain evidence="2">BisA53</strain>
    </source>
</reference>
<keyword evidence="2" id="KW-0489">Methyltransferase</keyword>
<sequence length="290" mass="32377">MKFRRLVWLEQAINKARDNFVIEPLARSRLVQRHAHYAYNYAIKVLDDHRIVFDPRDREIGARLFRHGDWYRNEFRMVLARLAAADRNTRDKVFLDVGANIGTQTVYALVGGDFARSVAIEPMPGNLDMLEMNVALNKLGDRVSIVRSAAGERTEQLTMTLNPRNNGGHSLHSGFVHDPGASVEVDVAPVDEMLSRLQIAPTDVGLFWLDVEGFEPQAIAGARSLIEAKIPLFVEFNAKTYGPAATAELLKRLAACYGSAYSPGNELRPPREFAVDAIDPAYLQGDLLFL</sequence>
<dbReference type="AlphaFoldDB" id="Q07R23"/>
<dbReference type="HOGENOM" id="CLU_952730_0_0_5"/>
<dbReference type="Pfam" id="PF05050">
    <property type="entry name" value="Methyltransf_21"/>
    <property type="match status" value="1"/>
</dbReference>
<dbReference type="GO" id="GO:0008168">
    <property type="term" value="F:methyltransferase activity"/>
    <property type="evidence" value="ECO:0007669"/>
    <property type="project" value="UniProtKB-KW"/>
</dbReference>
<dbReference type="eggNOG" id="COG2520">
    <property type="taxonomic scope" value="Bacteria"/>
</dbReference>
<accession>Q07R23</accession>
<dbReference type="SUPFAM" id="SSF53335">
    <property type="entry name" value="S-adenosyl-L-methionine-dependent methyltransferases"/>
    <property type="match status" value="1"/>
</dbReference>
<dbReference type="STRING" id="316055.RPE_1662"/>
<dbReference type="NCBIfam" id="TIGR01444">
    <property type="entry name" value="fkbM_fam"/>
    <property type="match status" value="1"/>
</dbReference>
<feature type="domain" description="Methyltransferase FkbM" evidence="1">
    <location>
        <begin position="96"/>
        <end position="251"/>
    </location>
</feature>
<dbReference type="KEGG" id="rpe:RPE_1662"/>
<dbReference type="InterPro" id="IPR006342">
    <property type="entry name" value="FkbM_mtfrase"/>
</dbReference>
<dbReference type="Gene3D" id="3.40.50.150">
    <property type="entry name" value="Vaccinia Virus protein VP39"/>
    <property type="match status" value="1"/>
</dbReference>
<proteinExistence type="predicted"/>
<dbReference type="GO" id="GO:0032259">
    <property type="term" value="P:methylation"/>
    <property type="evidence" value="ECO:0007669"/>
    <property type="project" value="UniProtKB-KW"/>
</dbReference>
<organism evidence="2">
    <name type="scientific">Rhodopseudomonas palustris (strain BisA53)</name>
    <dbReference type="NCBI Taxonomy" id="316055"/>
    <lineage>
        <taxon>Bacteria</taxon>
        <taxon>Pseudomonadati</taxon>
        <taxon>Pseudomonadota</taxon>
        <taxon>Alphaproteobacteria</taxon>
        <taxon>Hyphomicrobiales</taxon>
        <taxon>Nitrobacteraceae</taxon>
        <taxon>Rhodopseudomonas</taxon>
    </lineage>
</organism>
<dbReference type="OrthoDB" id="7542440at2"/>
<dbReference type="EMBL" id="CP000463">
    <property type="protein sequence ID" value="ABJ05611.1"/>
    <property type="molecule type" value="Genomic_DNA"/>
</dbReference>
<dbReference type="InterPro" id="IPR029063">
    <property type="entry name" value="SAM-dependent_MTases_sf"/>
</dbReference>